<name>A0A832TCF7_9CREN</name>
<dbReference type="GeneID" id="1459807"/>
<dbReference type="RefSeq" id="WP_198429679.1">
    <property type="nucleotide sequence ID" value="NZ_BAABQO010000013.1"/>
</dbReference>
<protein>
    <submittedName>
        <fullName evidence="2">HEPN domain-containing protein</fullName>
    </submittedName>
</protein>
<dbReference type="SUPFAM" id="SSF81593">
    <property type="entry name" value="Nucleotidyltransferase substrate binding subunit/domain"/>
    <property type="match status" value="1"/>
</dbReference>
<dbReference type="EMBL" id="DUJO01000013">
    <property type="protein sequence ID" value="HII73374.1"/>
    <property type="molecule type" value="Genomic_DNA"/>
</dbReference>
<accession>A0A832TCF7</accession>
<reference evidence="2" key="1">
    <citation type="journal article" date="2020" name="bioRxiv">
        <title>A rank-normalized archaeal taxonomy based on genome phylogeny resolves widespread incomplete and uneven classifications.</title>
        <authorList>
            <person name="Rinke C."/>
            <person name="Chuvochina M."/>
            <person name="Mussig A.J."/>
            <person name="Chaumeil P.-A."/>
            <person name="Waite D.W."/>
            <person name="Whitman W.B."/>
            <person name="Parks D.H."/>
            <person name="Hugenholtz P."/>
        </authorList>
    </citation>
    <scope>NUCLEOTIDE SEQUENCE</scope>
    <source>
        <strain evidence="2">UBA8838</strain>
    </source>
</reference>
<evidence type="ECO:0000259" key="1">
    <source>
        <dbReference type="PROSITE" id="PS50910"/>
    </source>
</evidence>
<proteinExistence type="predicted"/>
<feature type="domain" description="HEPN" evidence="1">
    <location>
        <begin position="10"/>
        <end position="123"/>
    </location>
</feature>
<sequence>MVSNEANDLMIKAQRYMELAKLALEKGFYSEVCFLSSLAAELYIKGVSLAITGGFPTVHDLREILNYIRINRKSESTIIDEFIRENREELRLLSNEYLVSRYNLGYTYVKEDAEDCLNILLKVINFGNKLLQ</sequence>
<dbReference type="Gene3D" id="1.20.120.330">
    <property type="entry name" value="Nucleotidyltransferases domain 2"/>
    <property type="match status" value="1"/>
</dbReference>
<evidence type="ECO:0000313" key="3">
    <source>
        <dbReference type="Proteomes" id="UP000646844"/>
    </source>
</evidence>
<dbReference type="AlphaFoldDB" id="A0A832TCF7"/>
<dbReference type="Proteomes" id="UP000646844">
    <property type="component" value="Unassembled WGS sequence"/>
</dbReference>
<gene>
    <name evidence="2" type="ORF">HA332_03040</name>
</gene>
<dbReference type="SMART" id="SM00748">
    <property type="entry name" value="HEPN"/>
    <property type="match status" value="1"/>
</dbReference>
<dbReference type="InterPro" id="IPR007842">
    <property type="entry name" value="HEPN_dom"/>
</dbReference>
<comment type="caution">
    <text evidence="2">The sequence shown here is derived from an EMBL/GenBank/DDBJ whole genome shotgun (WGS) entry which is preliminary data.</text>
</comment>
<organism evidence="2 3">
    <name type="scientific">Sulfurisphaera tokodaii</name>
    <dbReference type="NCBI Taxonomy" id="111955"/>
    <lineage>
        <taxon>Archaea</taxon>
        <taxon>Thermoproteota</taxon>
        <taxon>Thermoprotei</taxon>
        <taxon>Sulfolobales</taxon>
        <taxon>Sulfolobaceae</taxon>
        <taxon>Sulfurisphaera</taxon>
    </lineage>
</organism>
<dbReference type="Pfam" id="PF05168">
    <property type="entry name" value="HEPN"/>
    <property type="match status" value="1"/>
</dbReference>
<dbReference type="OMA" id="FYSEAYF"/>
<dbReference type="PROSITE" id="PS50910">
    <property type="entry name" value="HEPN"/>
    <property type="match status" value="1"/>
</dbReference>
<evidence type="ECO:0000313" key="2">
    <source>
        <dbReference type="EMBL" id="HII73374.1"/>
    </source>
</evidence>